<proteinExistence type="predicted"/>
<dbReference type="EMBL" id="MU276094">
    <property type="protein sequence ID" value="KAI0041905.1"/>
    <property type="molecule type" value="Genomic_DNA"/>
</dbReference>
<dbReference type="Proteomes" id="UP000814033">
    <property type="component" value="Unassembled WGS sequence"/>
</dbReference>
<evidence type="ECO:0000313" key="2">
    <source>
        <dbReference type="Proteomes" id="UP000814033"/>
    </source>
</evidence>
<name>A0ACB8RCS5_9AGAM</name>
<reference evidence="1" key="2">
    <citation type="journal article" date="2022" name="New Phytol.">
        <title>Evolutionary transition to the ectomycorrhizal habit in the genomes of a hyperdiverse lineage of mushroom-forming fungi.</title>
        <authorList>
            <person name="Looney B."/>
            <person name="Miyauchi S."/>
            <person name="Morin E."/>
            <person name="Drula E."/>
            <person name="Courty P.E."/>
            <person name="Kohler A."/>
            <person name="Kuo A."/>
            <person name="LaButti K."/>
            <person name="Pangilinan J."/>
            <person name="Lipzen A."/>
            <person name="Riley R."/>
            <person name="Andreopoulos W."/>
            <person name="He G."/>
            <person name="Johnson J."/>
            <person name="Nolan M."/>
            <person name="Tritt A."/>
            <person name="Barry K.W."/>
            <person name="Grigoriev I.V."/>
            <person name="Nagy L.G."/>
            <person name="Hibbett D."/>
            <person name="Henrissat B."/>
            <person name="Matheny P.B."/>
            <person name="Labbe J."/>
            <person name="Martin F.M."/>
        </authorList>
    </citation>
    <scope>NUCLEOTIDE SEQUENCE</scope>
    <source>
        <strain evidence="1">FP105234-sp</strain>
    </source>
</reference>
<gene>
    <name evidence="1" type="ORF">FA95DRAFT_1500775</name>
</gene>
<keyword evidence="2" id="KW-1185">Reference proteome</keyword>
<sequence length="409" mass="45938">MAVVEPPGQTEDRLSLDADDPPPKKRRRKVKSEEPVVYDIPPVESKTTTYQGRLGYACLNTILRTSKPDPIFCSRTCRLNTIVKKGLDFAKDLGIRNAKDLCKLIQWNEENHIRFLRISSEMFPFASHGEYGYALDYAAPELKAAGDLAKSLGHRLTSHPGQFTQLGSPKEEVVEAAVRELNYHCSMFDMLGVGADGVMIIHMGGVYKDKPATLERFKHNYSTKLTDAVKARLVLENDEICYNVDDILPVCEELNIPIVFDYHHNWIYPSTVPLTELIPRINATWHRKGIKPKQHLSAPRPGAVTVMERRAHAGRCATLPDELQAEGAGWWMRDGRREYVDLMIEAKDKEQAVLQLYRTYALQPVVWENLRPEQADAEGAIAAKAEKKSASKGAGRRTSTSKGEWGVAV</sequence>
<organism evidence="1 2">
    <name type="scientific">Auriscalpium vulgare</name>
    <dbReference type="NCBI Taxonomy" id="40419"/>
    <lineage>
        <taxon>Eukaryota</taxon>
        <taxon>Fungi</taxon>
        <taxon>Dikarya</taxon>
        <taxon>Basidiomycota</taxon>
        <taxon>Agaricomycotina</taxon>
        <taxon>Agaricomycetes</taxon>
        <taxon>Russulales</taxon>
        <taxon>Auriscalpiaceae</taxon>
        <taxon>Auriscalpium</taxon>
    </lineage>
</organism>
<protein>
    <submittedName>
        <fullName evidence="1">UV-endonuclease UvdE</fullName>
    </submittedName>
</protein>
<comment type="caution">
    <text evidence="1">The sequence shown here is derived from an EMBL/GenBank/DDBJ whole genome shotgun (WGS) entry which is preliminary data.</text>
</comment>
<evidence type="ECO:0000313" key="1">
    <source>
        <dbReference type="EMBL" id="KAI0041905.1"/>
    </source>
</evidence>
<reference evidence="1" key="1">
    <citation type="submission" date="2021-02" db="EMBL/GenBank/DDBJ databases">
        <authorList>
            <consortium name="DOE Joint Genome Institute"/>
            <person name="Ahrendt S."/>
            <person name="Looney B.P."/>
            <person name="Miyauchi S."/>
            <person name="Morin E."/>
            <person name="Drula E."/>
            <person name="Courty P.E."/>
            <person name="Chicoki N."/>
            <person name="Fauchery L."/>
            <person name="Kohler A."/>
            <person name="Kuo A."/>
            <person name="Labutti K."/>
            <person name="Pangilinan J."/>
            <person name="Lipzen A."/>
            <person name="Riley R."/>
            <person name="Andreopoulos W."/>
            <person name="He G."/>
            <person name="Johnson J."/>
            <person name="Barry K.W."/>
            <person name="Grigoriev I.V."/>
            <person name="Nagy L."/>
            <person name="Hibbett D."/>
            <person name="Henrissat B."/>
            <person name="Matheny P.B."/>
            <person name="Labbe J."/>
            <person name="Martin F."/>
        </authorList>
    </citation>
    <scope>NUCLEOTIDE SEQUENCE</scope>
    <source>
        <strain evidence="1">FP105234-sp</strain>
    </source>
</reference>
<accession>A0ACB8RCS5</accession>